<dbReference type="EMBL" id="JALDAY010000002">
    <property type="protein sequence ID" value="MCI3270553.1"/>
    <property type="molecule type" value="Genomic_DNA"/>
</dbReference>
<accession>A0ABS9XZZ9</accession>
<keyword evidence="1" id="KW-0472">Membrane</keyword>
<feature type="transmembrane region" description="Helical" evidence="1">
    <location>
        <begin position="79"/>
        <end position="100"/>
    </location>
</feature>
<keyword evidence="1" id="KW-0812">Transmembrane</keyword>
<gene>
    <name evidence="2" type="ORF">MQP27_05420</name>
</gene>
<keyword evidence="1" id="KW-1133">Transmembrane helix</keyword>
<evidence type="ECO:0000313" key="2">
    <source>
        <dbReference type="EMBL" id="MCI3270553.1"/>
    </source>
</evidence>
<protein>
    <recommendedName>
        <fullName evidence="4">Integral membrane protein</fullName>
    </recommendedName>
</protein>
<feature type="transmembrane region" description="Helical" evidence="1">
    <location>
        <begin position="112"/>
        <end position="136"/>
    </location>
</feature>
<name>A0ABS9XZZ9_9ACTN</name>
<sequence>MPEPDDAGTDAGAAFEQVLERALHSGQVKEALERSGGTPARERLRAQALQARAAIAAAAGVDHRAGAAQDACRFLSVRAMLVPGVPAVTAAFFLVLGFSMCTLDGRPYIGEGLITAGLIVGAMAAGAAVGDAAWFLTTGARDRADADVRAREAWELALLERGMVPFLLSRLDDPRTPERGR</sequence>
<organism evidence="2 3">
    <name type="scientific">Streptomyces cylindrosporus</name>
    <dbReference type="NCBI Taxonomy" id="2927583"/>
    <lineage>
        <taxon>Bacteria</taxon>
        <taxon>Bacillati</taxon>
        <taxon>Actinomycetota</taxon>
        <taxon>Actinomycetes</taxon>
        <taxon>Kitasatosporales</taxon>
        <taxon>Streptomycetaceae</taxon>
        <taxon>Streptomyces</taxon>
    </lineage>
</organism>
<dbReference type="RefSeq" id="WP_242761748.1">
    <property type="nucleotide sequence ID" value="NZ_JALDAY010000002.1"/>
</dbReference>
<dbReference type="Proteomes" id="UP001165269">
    <property type="component" value="Unassembled WGS sequence"/>
</dbReference>
<evidence type="ECO:0000313" key="3">
    <source>
        <dbReference type="Proteomes" id="UP001165269"/>
    </source>
</evidence>
<evidence type="ECO:0008006" key="4">
    <source>
        <dbReference type="Google" id="ProtNLM"/>
    </source>
</evidence>
<keyword evidence="3" id="KW-1185">Reference proteome</keyword>
<comment type="caution">
    <text evidence="2">The sequence shown here is derived from an EMBL/GenBank/DDBJ whole genome shotgun (WGS) entry which is preliminary data.</text>
</comment>
<proteinExistence type="predicted"/>
<evidence type="ECO:0000256" key="1">
    <source>
        <dbReference type="SAM" id="Phobius"/>
    </source>
</evidence>
<reference evidence="2" key="1">
    <citation type="submission" date="2022-03" db="EMBL/GenBank/DDBJ databases">
        <title>Streptomyces 7R015 and 7R016 isolated from Barleria lupulina in Thailand.</title>
        <authorList>
            <person name="Kanchanasin P."/>
            <person name="Phongsopitanun W."/>
            <person name="Tanasupawat S."/>
        </authorList>
    </citation>
    <scope>NUCLEOTIDE SEQUENCE</scope>
    <source>
        <strain evidence="2">7R015</strain>
    </source>
</reference>